<organism evidence="3 4">
    <name type="scientific">Fuerstiella marisgermanici</name>
    <dbReference type="NCBI Taxonomy" id="1891926"/>
    <lineage>
        <taxon>Bacteria</taxon>
        <taxon>Pseudomonadati</taxon>
        <taxon>Planctomycetota</taxon>
        <taxon>Planctomycetia</taxon>
        <taxon>Planctomycetales</taxon>
        <taxon>Planctomycetaceae</taxon>
        <taxon>Fuerstiella</taxon>
    </lineage>
</organism>
<keyword evidence="2" id="KW-0175">Coiled coil</keyword>
<dbReference type="Pfam" id="PF02321">
    <property type="entry name" value="OEP"/>
    <property type="match status" value="2"/>
</dbReference>
<evidence type="ECO:0000313" key="3">
    <source>
        <dbReference type="EMBL" id="APZ91082.1"/>
    </source>
</evidence>
<protein>
    <submittedName>
        <fullName evidence="3">Cation efflux system protein CzcC</fullName>
    </submittedName>
</protein>
<dbReference type="InterPro" id="IPR010131">
    <property type="entry name" value="MdtP/NodT-like"/>
</dbReference>
<dbReference type="InterPro" id="IPR003423">
    <property type="entry name" value="OMP_efflux"/>
</dbReference>
<dbReference type="OrthoDB" id="257841at2"/>
<dbReference type="PROSITE" id="PS51257">
    <property type="entry name" value="PROKAR_LIPOPROTEIN"/>
    <property type="match status" value="1"/>
</dbReference>
<dbReference type="PANTHER" id="PTHR30203">
    <property type="entry name" value="OUTER MEMBRANE CATION EFFLUX PROTEIN"/>
    <property type="match status" value="1"/>
</dbReference>
<dbReference type="AlphaFoldDB" id="A0A1P8WAH8"/>
<keyword evidence="4" id="KW-1185">Reference proteome</keyword>
<feature type="coiled-coil region" evidence="2">
    <location>
        <begin position="185"/>
        <end position="251"/>
    </location>
</feature>
<comment type="similarity">
    <text evidence="1">Belongs to the outer membrane factor (OMF) (TC 1.B.17) family.</text>
</comment>
<gene>
    <name evidence="3" type="primary">czcC_1</name>
    <name evidence="3" type="ORF">Fuma_00668</name>
</gene>
<dbReference type="SUPFAM" id="SSF56954">
    <property type="entry name" value="Outer membrane efflux proteins (OEP)"/>
    <property type="match status" value="1"/>
</dbReference>
<evidence type="ECO:0000313" key="4">
    <source>
        <dbReference type="Proteomes" id="UP000187735"/>
    </source>
</evidence>
<accession>A0A1P8WAH8</accession>
<dbReference type="EMBL" id="CP017641">
    <property type="protein sequence ID" value="APZ91082.1"/>
    <property type="molecule type" value="Genomic_DNA"/>
</dbReference>
<evidence type="ECO:0000256" key="2">
    <source>
        <dbReference type="SAM" id="Coils"/>
    </source>
</evidence>
<dbReference type="GO" id="GO:0015562">
    <property type="term" value="F:efflux transmembrane transporter activity"/>
    <property type="evidence" value="ECO:0007669"/>
    <property type="project" value="InterPro"/>
</dbReference>
<dbReference type="RefSeq" id="WP_077022891.1">
    <property type="nucleotide sequence ID" value="NZ_CP017641.1"/>
</dbReference>
<evidence type="ECO:0000256" key="1">
    <source>
        <dbReference type="ARBA" id="ARBA00007613"/>
    </source>
</evidence>
<sequence>MRLTPVDNLASAAAAKLKCGFAIVVASCLLAGCASTRCAPGRSQVDFELQSRVADGLGPETCGESLIPDDVLLDDGITADEAVAVALWNNSAFNATLSQLGMVRGDLVQSGLLRNPQFQILLPGGTKQLEWALFLPVDAFLLRETLLDMSEREVCRVAELLVQNGLDVVRDTRVAHADLAFAVGRAALANEAVDVRKRIADLTKKQLDAGDISELEATTARIDLLRAQADAAGLQHAVAQAEARLKQLMSIGTWSTTLQPIADEPLNNASSYELHALIDEAMTCRPDLRAASFAVEAAKKRADVSRWQWLRFDVVADANSGGAGNTNFGPGFRFDIPIFDRNQGGIMTADWSVNQAVQNYNAVRDQVVMEVQTAYSQSQQATDNLSILRSDVLTSLQQAVGLAEKAYVDGGAPYFLVLQTTSQFLDSRTQELQLVADLRRAQANLDRSVGRNLARSGQQEVVVPLEFIEETPTLPPVDEFQQTRADEGEPNILIISQDGASLFSGDTRDERIGNKLRRIADQLDAMETQPLQAKSGIVSPVSFGEARTTGWQE</sequence>
<proteinExistence type="inferred from homology"/>
<reference evidence="3 4" key="1">
    <citation type="journal article" date="2016" name="Front. Microbiol.">
        <title>Fuerstia marisgermanicae gen. nov., sp. nov., an Unusual Member of the Phylum Planctomycetes from the German Wadden Sea.</title>
        <authorList>
            <person name="Kohn T."/>
            <person name="Heuer A."/>
            <person name="Jogler M."/>
            <person name="Vollmers J."/>
            <person name="Boedeker C."/>
            <person name="Bunk B."/>
            <person name="Rast P."/>
            <person name="Borchert D."/>
            <person name="Glockner I."/>
            <person name="Freese H.M."/>
            <person name="Klenk H.P."/>
            <person name="Overmann J."/>
            <person name="Kaster A.K."/>
            <person name="Rohde M."/>
            <person name="Wiegand S."/>
            <person name="Jogler C."/>
        </authorList>
    </citation>
    <scope>NUCLEOTIDE SEQUENCE [LARGE SCALE GENOMIC DNA]</scope>
    <source>
        <strain evidence="3 4">NH11</strain>
    </source>
</reference>
<name>A0A1P8WAH8_9PLAN</name>
<dbReference type="STRING" id="1891926.Fuma_00668"/>
<dbReference type="Proteomes" id="UP000187735">
    <property type="component" value="Chromosome"/>
</dbReference>
<dbReference type="KEGG" id="fmr:Fuma_00668"/>
<dbReference type="PANTHER" id="PTHR30203:SF24">
    <property type="entry name" value="BLR4935 PROTEIN"/>
    <property type="match status" value="1"/>
</dbReference>
<dbReference type="Gene3D" id="1.20.1600.10">
    <property type="entry name" value="Outer membrane efflux proteins (OEP)"/>
    <property type="match status" value="1"/>
</dbReference>